<feature type="transmembrane region" description="Helical" evidence="1">
    <location>
        <begin position="77"/>
        <end position="102"/>
    </location>
</feature>
<accession>A0A5B8Z8W5</accession>
<dbReference type="EMBL" id="CP042593">
    <property type="protein sequence ID" value="QED47896.1"/>
    <property type="molecule type" value="Genomic_DNA"/>
</dbReference>
<sequence>MELEVKQKKKWHSRRESASTVTGFLSFLIALIALAGLNVSLLLKSDEFPDFFLIKLPIIGLILGLVGLFTQKRSRLYAAWGIFLCLFLFIFTFLMFGLSWIINPKP</sequence>
<evidence type="ECO:0000313" key="2">
    <source>
        <dbReference type="EMBL" id="QED47896.1"/>
    </source>
</evidence>
<proteinExistence type="predicted"/>
<evidence type="ECO:0008006" key="4">
    <source>
        <dbReference type="Google" id="ProtNLM"/>
    </source>
</evidence>
<keyword evidence="3" id="KW-1185">Reference proteome</keyword>
<feature type="transmembrane region" description="Helical" evidence="1">
    <location>
        <begin position="51"/>
        <end position="70"/>
    </location>
</feature>
<feature type="transmembrane region" description="Helical" evidence="1">
    <location>
        <begin position="21"/>
        <end position="39"/>
    </location>
</feature>
<reference evidence="3" key="1">
    <citation type="submission" date="2019-08" db="EMBL/GenBank/DDBJ databases">
        <authorList>
            <person name="Zheng X."/>
        </authorList>
    </citation>
    <scope>NUCLEOTIDE SEQUENCE [LARGE SCALE GENOMIC DNA]</scope>
    <source>
        <strain evidence="3">FJAT-25496</strain>
    </source>
</reference>
<keyword evidence="1" id="KW-0472">Membrane</keyword>
<gene>
    <name evidence="2" type="ORF">FSZ17_11920</name>
</gene>
<evidence type="ECO:0000313" key="3">
    <source>
        <dbReference type="Proteomes" id="UP000321555"/>
    </source>
</evidence>
<evidence type="ECO:0000256" key="1">
    <source>
        <dbReference type="SAM" id="Phobius"/>
    </source>
</evidence>
<name>A0A5B8Z8W5_CYTDA</name>
<dbReference type="STRING" id="1742359.GCA_001439625_00833"/>
<keyword evidence="1" id="KW-1133">Transmembrane helix</keyword>
<dbReference type="AlphaFoldDB" id="A0A5B8Z8W5"/>
<organism evidence="2 3">
    <name type="scientific">Cytobacillus dafuensis</name>
    <name type="common">Bacillus dafuensis</name>
    <dbReference type="NCBI Taxonomy" id="1742359"/>
    <lineage>
        <taxon>Bacteria</taxon>
        <taxon>Bacillati</taxon>
        <taxon>Bacillota</taxon>
        <taxon>Bacilli</taxon>
        <taxon>Bacillales</taxon>
        <taxon>Bacillaceae</taxon>
        <taxon>Cytobacillus</taxon>
    </lineage>
</organism>
<keyword evidence="1" id="KW-0812">Transmembrane</keyword>
<dbReference type="KEGG" id="bda:FSZ17_11920"/>
<dbReference type="Proteomes" id="UP000321555">
    <property type="component" value="Chromosome"/>
</dbReference>
<protein>
    <recommendedName>
        <fullName evidence="4">DUF3953 domain-containing protein</fullName>
    </recommendedName>
</protein>
<dbReference type="RefSeq" id="WP_057770642.1">
    <property type="nucleotide sequence ID" value="NZ_CP042593.1"/>
</dbReference>